<dbReference type="PANTHER" id="PTHR11661">
    <property type="entry name" value="60S RIBOSOMAL PROTEIN L12"/>
    <property type="match status" value="1"/>
</dbReference>
<evidence type="ECO:0000256" key="3">
    <source>
        <dbReference type="ARBA" id="ARBA00022730"/>
    </source>
</evidence>
<dbReference type="Proteomes" id="UP000294257">
    <property type="component" value="Unassembled WGS sequence"/>
</dbReference>
<evidence type="ECO:0000313" key="12">
    <source>
        <dbReference type="Proteomes" id="UP000294257"/>
    </source>
</evidence>
<gene>
    <name evidence="7" type="primary">rplK</name>
    <name evidence="11" type="ORF">EV193_107237</name>
</gene>
<keyword evidence="2 7" id="KW-0488">Methylation</keyword>
<comment type="similarity">
    <text evidence="1 7 8">Belongs to the universal ribosomal protein uL11 family.</text>
</comment>
<keyword evidence="5 7" id="KW-0689">Ribosomal protein</keyword>
<evidence type="ECO:0000256" key="2">
    <source>
        <dbReference type="ARBA" id="ARBA00022481"/>
    </source>
</evidence>
<evidence type="ECO:0000259" key="10">
    <source>
        <dbReference type="Pfam" id="PF03946"/>
    </source>
</evidence>
<dbReference type="Gene3D" id="1.10.10.250">
    <property type="entry name" value="Ribosomal protein L11, C-terminal domain"/>
    <property type="match status" value="1"/>
</dbReference>
<dbReference type="CDD" id="cd00349">
    <property type="entry name" value="Ribosomal_L11"/>
    <property type="match status" value="1"/>
</dbReference>
<keyword evidence="4 7" id="KW-0694">RNA-binding</keyword>
<reference evidence="11 12" key="1">
    <citation type="submission" date="2019-02" db="EMBL/GenBank/DDBJ databases">
        <title>Genomic Encyclopedia of Type Strains, Phase IV (KMG-IV): sequencing the most valuable type-strain genomes for metagenomic binning, comparative biology and taxonomic classification.</title>
        <authorList>
            <person name="Goeker M."/>
        </authorList>
    </citation>
    <scope>NUCLEOTIDE SEQUENCE [LARGE SCALE GENOMIC DNA]</scope>
    <source>
        <strain evidence="11 12">DSM 101727</strain>
    </source>
</reference>
<dbReference type="SUPFAM" id="SSF46906">
    <property type="entry name" value="Ribosomal protein L11, C-terminal domain"/>
    <property type="match status" value="1"/>
</dbReference>
<dbReference type="SMART" id="SM00649">
    <property type="entry name" value="RL11"/>
    <property type="match status" value="1"/>
</dbReference>
<evidence type="ECO:0000256" key="6">
    <source>
        <dbReference type="ARBA" id="ARBA00023274"/>
    </source>
</evidence>
<dbReference type="HAMAP" id="MF_00736">
    <property type="entry name" value="Ribosomal_uL11"/>
    <property type="match status" value="1"/>
</dbReference>
<name>A0A4Q7KK22_9PSEU</name>
<evidence type="ECO:0000313" key="11">
    <source>
        <dbReference type="EMBL" id="RZS36556.1"/>
    </source>
</evidence>
<dbReference type="Pfam" id="PF00298">
    <property type="entry name" value="Ribosomal_L11"/>
    <property type="match status" value="1"/>
</dbReference>
<dbReference type="OrthoDB" id="9802408at2"/>
<keyword evidence="6 7" id="KW-0687">Ribonucleoprotein</keyword>
<dbReference type="GO" id="GO:0003735">
    <property type="term" value="F:structural constituent of ribosome"/>
    <property type="evidence" value="ECO:0007669"/>
    <property type="project" value="InterPro"/>
</dbReference>
<evidence type="ECO:0000259" key="9">
    <source>
        <dbReference type="Pfam" id="PF00298"/>
    </source>
</evidence>
<dbReference type="InterPro" id="IPR036769">
    <property type="entry name" value="Ribosomal_uL11_C_sf"/>
</dbReference>
<dbReference type="GO" id="GO:0070180">
    <property type="term" value="F:large ribosomal subunit rRNA binding"/>
    <property type="evidence" value="ECO:0007669"/>
    <property type="project" value="UniProtKB-UniRule"/>
</dbReference>
<keyword evidence="3 7" id="KW-0699">rRNA-binding</keyword>
<feature type="domain" description="Large ribosomal subunit protein uL11 C-terminal" evidence="9">
    <location>
        <begin position="72"/>
        <end position="140"/>
    </location>
</feature>
<evidence type="ECO:0000256" key="4">
    <source>
        <dbReference type="ARBA" id="ARBA00022884"/>
    </source>
</evidence>
<dbReference type="FunFam" id="1.10.10.250:FF:000001">
    <property type="entry name" value="50S ribosomal protein L11"/>
    <property type="match status" value="1"/>
</dbReference>
<evidence type="ECO:0000256" key="8">
    <source>
        <dbReference type="RuleBase" id="RU003978"/>
    </source>
</evidence>
<dbReference type="SUPFAM" id="SSF54747">
    <property type="entry name" value="Ribosomal L11/L12e N-terminal domain"/>
    <property type="match status" value="1"/>
</dbReference>
<sequence length="141" mass="15090">MPPKQKKTFEVTLELEAGNAAMVDLGKMLGPTGVNTRAVKLEYDEATAAHRGEILPVVVSVYEDRSHSLRYKTPPTSFLIRQALGAKSGSQKPGHETAGKLTQDQVKAIAERKMPDLNATDVEGAMKIVAGCARSMGVQVG</sequence>
<dbReference type="GO" id="GO:0022625">
    <property type="term" value="C:cytosolic large ribosomal subunit"/>
    <property type="evidence" value="ECO:0007669"/>
    <property type="project" value="TreeGrafter"/>
</dbReference>
<dbReference type="AlphaFoldDB" id="A0A4Q7KK22"/>
<dbReference type="PANTHER" id="PTHR11661:SF1">
    <property type="entry name" value="LARGE RIBOSOMAL SUBUNIT PROTEIN UL11M"/>
    <property type="match status" value="1"/>
</dbReference>
<proteinExistence type="inferred from homology"/>
<dbReference type="InterPro" id="IPR020783">
    <property type="entry name" value="Ribosomal_uL11_C"/>
</dbReference>
<evidence type="ECO:0000256" key="1">
    <source>
        <dbReference type="ARBA" id="ARBA00010537"/>
    </source>
</evidence>
<dbReference type="Pfam" id="PF03946">
    <property type="entry name" value="Ribosomal_L11_N"/>
    <property type="match status" value="1"/>
</dbReference>
<dbReference type="InterPro" id="IPR036796">
    <property type="entry name" value="Ribosomal_uL11_N_sf"/>
</dbReference>
<organism evidence="11 12">
    <name type="scientific">Herbihabitans rhizosphaerae</name>
    <dbReference type="NCBI Taxonomy" id="1872711"/>
    <lineage>
        <taxon>Bacteria</taxon>
        <taxon>Bacillati</taxon>
        <taxon>Actinomycetota</taxon>
        <taxon>Actinomycetes</taxon>
        <taxon>Pseudonocardiales</taxon>
        <taxon>Pseudonocardiaceae</taxon>
        <taxon>Herbihabitans</taxon>
    </lineage>
</organism>
<protein>
    <recommendedName>
        <fullName evidence="7">Large ribosomal subunit protein uL11</fullName>
    </recommendedName>
</protein>
<evidence type="ECO:0000256" key="5">
    <source>
        <dbReference type="ARBA" id="ARBA00022980"/>
    </source>
</evidence>
<dbReference type="GO" id="GO:0006412">
    <property type="term" value="P:translation"/>
    <property type="evidence" value="ECO:0007669"/>
    <property type="project" value="UniProtKB-UniRule"/>
</dbReference>
<dbReference type="RefSeq" id="WP_130346029.1">
    <property type="nucleotide sequence ID" value="NZ_SGWQ01000007.1"/>
</dbReference>
<comment type="function">
    <text evidence="7">Forms part of the ribosomal stalk which helps the ribosome interact with GTP-bound translation factors.</text>
</comment>
<keyword evidence="12" id="KW-1185">Reference proteome</keyword>
<evidence type="ECO:0000256" key="7">
    <source>
        <dbReference type="HAMAP-Rule" id="MF_00736"/>
    </source>
</evidence>
<comment type="PTM">
    <text evidence="7">One or more lysine residues are methylated.</text>
</comment>
<dbReference type="InterPro" id="IPR000911">
    <property type="entry name" value="Ribosomal_uL11"/>
</dbReference>
<dbReference type="InterPro" id="IPR020784">
    <property type="entry name" value="Ribosomal_uL11_N"/>
</dbReference>
<feature type="domain" description="Large ribosomal subunit protein uL11 N-terminal" evidence="10">
    <location>
        <begin position="11"/>
        <end position="66"/>
    </location>
</feature>
<comment type="caution">
    <text evidence="11">The sequence shown here is derived from an EMBL/GenBank/DDBJ whole genome shotgun (WGS) entry which is preliminary data.</text>
</comment>
<comment type="subunit">
    <text evidence="7">Part of the ribosomal stalk of the 50S ribosomal subunit. Interacts with L10 and the large rRNA to form the base of the stalk. L10 forms an elongated spine to which L12 dimers bind in a sequential fashion forming a multimeric L10(L12)X complex.</text>
</comment>
<dbReference type="Gene3D" id="3.30.1550.10">
    <property type="entry name" value="Ribosomal protein L11/L12, N-terminal domain"/>
    <property type="match status" value="1"/>
</dbReference>
<dbReference type="EMBL" id="SGWQ01000007">
    <property type="protein sequence ID" value="RZS36556.1"/>
    <property type="molecule type" value="Genomic_DNA"/>
</dbReference>
<accession>A0A4Q7KK22</accession>